<keyword evidence="1" id="KW-1133">Transmembrane helix</keyword>
<reference evidence="2" key="1">
    <citation type="submission" date="2022-10" db="EMBL/GenBank/DDBJ databases">
        <title>Characterization and whole genome sequencing of a new Roseateles species, isolated from fresh water.</title>
        <authorList>
            <person name="Guliayeva D.Y."/>
            <person name="Akhremchuk A.E."/>
            <person name="Sikolenko M.A."/>
            <person name="Valentovich L.N."/>
            <person name="Sidarenka A.V."/>
        </authorList>
    </citation>
    <scope>NUCLEOTIDE SEQUENCE</scope>
    <source>
        <strain evidence="2">BIM B-1768</strain>
    </source>
</reference>
<evidence type="ECO:0000313" key="2">
    <source>
        <dbReference type="EMBL" id="UXH79595.1"/>
    </source>
</evidence>
<feature type="transmembrane region" description="Helical" evidence="1">
    <location>
        <begin position="110"/>
        <end position="129"/>
    </location>
</feature>
<dbReference type="InterPro" id="IPR007038">
    <property type="entry name" value="HupE_UreJ"/>
</dbReference>
<evidence type="ECO:0000313" key="3">
    <source>
        <dbReference type="Proteomes" id="UP001064933"/>
    </source>
</evidence>
<proteinExistence type="predicted"/>
<sequence>MTHATQPIEIPEQPNTAARGTALKVAAALCLAAPWVVFAHTGEGAGHDHGLSAGFAHPFTGLDHLAAMLAVGLWSALTQSGRRMLVAPFAFAALLLIGALAGGLVGPSGLPAAGIEPMVAVSVLALGLIAAARWRLGAVASATLVGLFAIFHGLAHGSELQGGAALAGMVAATVLLHGAGLAVGWKLRGLAPVWARLAGGMIALMGLGLLTRMVIA</sequence>
<feature type="transmembrane region" description="Helical" evidence="1">
    <location>
        <begin position="59"/>
        <end position="77"/>
    </location>
</feature>
<keyword evidence="1" id="KW-0472">Membrane</keyword>
<feature type="transmembrane region" description="Helical" evidence="1">
    <location>
        <begin position="136"/>
        <end position="155"/>
    </location>
</feature>
<keyword evidence="1" id="KW-0812">Transmembrane</keyword>
<evidence type="ECO:0000256" key="1">
    <source>
        <dbReference type="SAM" id="Phobius"/>
    </source>
</evidence>
<feature type="transmembrane region" description="Helical" evidence="1">
    <location>
        <begin position="84"/>
        <end position="104"/>
    </location>
</feature>
<feature type="transmembrane region" description="Helical" evidence="1">
    <location>
        <begin position="21"/>
        <end position="39"/>
    </location>
</feature>
<feature type="transmembrane region" description="Helical" evidence="1">
    <location>
        <begin position="161"/>
        <end position="185"/>
    </location>
</feature>
<keyword evidence="3" id="KW-1185">Reference proteome</keyword>
<dbReference type="EMBL" id="CP104562">
    <property type="protein sequence ID" value="UXH79595.1"/>
    <property type="molecule type" value="Genomic_DNA"/>
</dbReference>
<name>A0ABY6B7R0_9BURK</name>
<organism evidence="2 3">
    <name type="scientific">Roseateles amylovorans</name>
    <dbReference type="NCBI Taxonomy" id="2978473"/>
    <lineage>
        <taxon>Bacteria</taxon>
        <taxon>Pseudomonadati</taxon>
        <taxon>Pseudomonadota</taxon>
        <taxon>Betaproteobacteria</taxon>
        <taxon>Burkholderiales</taxon>
        <taxon>Sphaerotilaceae</taxon>
        <taxon>Roseateles</taxon>
    </lineage>
</organism>
<accession>A0ABY6B7R0</accession>
<gene>
    <name evidence="2" type="ORF">N4261_06660</name>
</gene>
<dbReference type="PIRSF" id="PIRSF016919">
    <property type="entry name" value="HupE_UreJ"/>
    <property type="match status" value="1"/>
</dbReference>
<dbReference type="RefSeq" id="WP_261759415.1">
    <property type="nucleotide sequence ID" value="NZ_CP104562.2"/>
</dbReference>
<feature type="transmembrane region" description="Helical" evidence="1">
    <location>
        <begin position="197"/>
        <end position="215"/>
    </location>
</feature>
<protein>
    <submittedName>
        <fullName evidence="2">HupE/UreJ family protein</fullName>
    </submittedName>
</protein>
<dbReference type="Proteomes" id="UP001064933">
    <property type="component" value="Chromosome"/>
</dbReference>
<dbReference type="Pfam" id="PF04955">
    <property type="entry name" value="HupE_UreJ"/>
    <property type="match status" value="1"/>
</dbReference>